<sequence>VRHRVPLLDIVPFLPGEPTAGPHAAALAPSLLARVLDHCAPPSRSGGCEEVTVSAVPSEGLRISSYDLLSSSGERESHRTEVLVQMSDLEACSLDSRGGE</sequence>
<dbReference type="OrthoDB" id="10560666at2759"/>
<accession>A0A813G7Y6</accession>
<evidence type="ECO:0000313" key="2">
    <source>
        <dbReference type="Proteomes" id="UP000654075"/>
    </source>
</evidence>
<evidence type="ECO:0000313" key="1">
    <source>
        <dbReference type="EMBL" id="CAE8622302.1"/>
    </source>
</evidence>
<name>A0A813G7Y6_POLGL</name>
<reference evidence="1" key="1">
    <citation type="submission" date="2021-02" db="EMBL/GenBank/DDBJ databases">
        <authorList>
            <person name="Dougan E. K."/>
            <person name="Rhodes N."/>
            <person name="Thang M."/>
            <person name="Chan C."/>
        </authorList>
    </citation>
    <scope>NUCLEOTIDE SEQUENCE</scope>
</reference>
<gene>
    <name evidence="1" type="ORF">PGLA1383_LOCUS39758</name>
</gene>
<dbReference type="AlphaFoldDB" id="A0A813G7Y6"/>
<dbReference type="EMBL" id="CAJNNV010027948">
    <property type="protein sequence ID" value="CAE8622302.1"/>
    <property type="molecule type" value="Genomic_DNA"/>
</dbReference>
<feature type="non-terminal residue" evidence="1">
    <location>
        <position position="100"/>
    </location>
</feature>
<dbReference type="Proteomes" id="UP000654075">
    <property type="component" value="Unassembled WGS sequence"/>
</dbReference>
<protein>
    <submittedName>
        <fullName evidence="1">Uncharacterized protein</fullName>
    </submittedName>
</protein>
<organism evidence="1 2">
    <name type="scientific">Polarella glacialis</name>
    <name type="common">Dinoflagellate</name>
    <dbReference type="NCBI Taxonomy" id="89957"/>
    <lineage>
        <taxon>Eukaryota</taxon>
        <taxon>Sar</taxon>
        <taxon>Alveolata</taxon>
        <taxon>Dinophyceae</taxon>
        <taxon>Suessiales</taxon>
        <taxon>Suessiaceae</taxon>
        <taxon>Polarella</taxon>
    </lineage>
</organism>
<proteinExistence type="predicted"/>
<keyword evidence="2" id="KW-1185">Reference proteome</keyword>
<comment type="caution">
    <text evidence="1">The sequence shown here is derived from an EMBL/GenBank/DDBJ whole genome shotgun (WGS) entry which is preliminary data.</text>
</comment>
<feature type="non-terminal residue" evidence="1">
    <location>
        <position position="1"/>
    </location>
</feature>